<accession>A0A7H0K0H1</accession>
<dbReference type="CDD" id="cd11614">
    <property type="entry name" value="SAF_CpaB_FlgA_like"/>
    <property type="match status" value="1"/>
</dbReference>
<dbReference type="EMBL" id="JACMYE010000007">
    <property type="protein sequence ID" value="MBC3179473.1"/>
    <property type="molecule type" value="Genomic_DNA"/>
</dbReference>
<dbReference type="InterPro" id="IPR013974">
    <property type="entry name" value="SAF"/>
</dbReference>
<dbReference type="Proteomes" id="UP000642876">
    <property type="component" value="Unassembled WGS sequence"/>
</dbReference>
<dbReference type="Proteomes" id="UP000516235">
    <property type="component" value="Chromosome"/>
</dbReference>
<protein>
    <recommendedName>
        <fullName evidence="1">SAF domain-containing protein</fullName>
    </recommendedName>
</protein>
<evidence type="ECO:0000313" key="5">
    <source>
        <dbReference type="Proteomes" id="UP000642876"/>
    </source>
</evidence>
<reference evidence="4 5" key="1">
    <citation type="submission" date="2020-08" db="EMBL/GenBank/DDBJ databases">
        <title>novel species in genus Corynebacterium.</title>
        <authorList>
            <person name="Zhang G."/>
        </authorList>
    </citation>
    <scope>NUCLEOTIDE SEQUENCE [LARGE SCALE GENOMIC DNA]</scope>
    <source>
        <strain evidence="4 5">zg-917</strain>
        <strain evidence="3">Zg-917</strain>
    </source>
</reference>
<feature type="domain" description="SAF" evidence="1">
    <location>
        <begin position="46"/>
        <end position="108"/>
    </location>
</feature>
<sequence length="208" mass="21582">MDFAERFAHWRTPGYRRSVAIRRAVGIALVAVAAAQLVIGAAREDPAVLVFSREVAPGVALTTDDVELRRLPDTAVPEGALRDAALVDGQVLAAAAAPGEVVTTTRLVGPDLTAALVADEPEGEPFSMVPVPVAEVDVIPLLTHGARVDVVGQGPRTVATGGRVVTAGEEGTVLVLLRQSDAEEVAASSLSEPLTLVLSARPRAFTMP</sequence>
<evidence type="ECO:0000313" key="2">
    <source>
        <dbReference type="EMBL" id="MBC3179473.1"/>
    </source>
</evidence>
<evidence type="ECO:0000313" key="3">
    <source>
        <dbReference type="EMBL" id="QNP90787.1"/>
    </source>
</evidence>
<dbReference type="EMBL" id="CP061032">
    <property type="protein sequence ID" value="QNP90787.1"/>
    <property type="molecule type" value="Genomic_DNA"/>
</dbReference>
<dbReference type="KEGG" id="cluj:IAU68_03200"/>
<dbReference type="AlphaFoldDB" id="A0A7H0K0H1"/>
<gene>
    <name evidence="2" type="ORF">H7348_09190</name>
    <name evidence="3" type="ORF">IAU68_03200</name>
</gene>
<dbReference type="SMART" id="SM00858">
    <property type="entry name" value="SAF"/>
    <property type="match status" value="1"/>
</dbReference>
<dbReference type="Pfam" id="PF08666">
    <property type="entry name" value="SAF"/>
    <property type="match status" value="1"/>
</dbReference>
<name>A0A7H0K0H1_9CORY</name>
<proteinExistence type="predicted"/>
<organism evidence="3 4">
    <name type="scientific">Corynebacterium lujinxingii</name>
    <dbReference type="NCBI Taxonomy" id="2763010"/>
    <lineage>
        <taxon>Bacteria</taxon>
        <taxon>Bacillati</taxon>
        <taxon>Actinomycetota</taxon>
        <taxon>Actinomycetes</taxon>
        <taxon>Mycobacteriales</taxon>
        <taxon>Corynebacteriaceae</taxon>
        <taxon>Corynebacterium</taxon>
    </lineage>
</organism>
<keyword evidence="5" id="KW-1185">Reference proteome</keyword>
<evidence type="ECO:0000313" key="4">
    <source>
        <dbReference type="Proteomes" id="UP000516235"/>
    </source>
</evidence>
<dbReference type="RefSeq" id="WP_171194511.1">
    <property type="nucleotide sequence ID" value="NZ_CP061032.1"/>
</dbReference>
<evidence type="ECO:0000259" key="1">
    <source>
        <dbReference type="SMART" id="SM00858"/>
    </source>
</evidence>